<dbReference type="AlphaFoldDB" id="A0A016VL68"/>
<accession>A0A016VL68</accession>
<gene>
    <name evidence="1" type="primary">Acey_s0008.g362</name>
    <name evidence="1" type="ORF">Y032_0008g362</name>
</gene>
<proteinExistence type="predicted"/>
<organism evidence="1 2">
    <name type="scientific">Ancylostoma ceylanicum</name>
    <dbReference type="NCBI Taxonomy" id="53326"/>
    <lineage>
        <taxon>Eukaryota</taxon>
        <taxon>Metazoa</taxon>
        <taxon>Ecdysozoa</taxon>
        <taxon>Nematoda</taxon>
        <taxon>Chromadorea</taxon>
        <taxon>Rhabditida</taxon>
        <taxon>Rhabditina</taxon>
        <taxon>Rhabditomorpha</taxon>
        <taxon>Strongyloidea</taxon>
        <taxon>Ancylostomatidae</taxon>
        <taxon>Ancylostomatinae</taxon>
        <taxon>Ancylostoma</taxon>
    </lineage>
</organism>
<reference evidence="2" key="1">
    <citation type="journal article" date="2015" name="Nat. Genet.">
        <title>The genome and transcriptome of the zoonotic hookworm Ancylostoma ceylanicum identify infection-specific gene families.</title>
        <authorList>
            <person name="Schwarz E.M."/>
            <person name="Hu Y."/>
            <person name="Antoshechkin I."/>
            <person name="Miller M.M."/>
            <person name="Sternberg P.W."/>
            <person name="Aroian R.V."/>
        </authorList>
    </citation>
    <scope>NUCLEOTIDE SEQUENCE</scope>
    <source>
        <strain evidence="2">HY135</strain>
    </source>
</reference>
<sequence length="88" mass="10152">MGAEMPSHCARSPEFAGMLVRERRQLPLRATRHCCMRRKKYRPLSLGATEIKKKHCANSKGFSLYPRLSNLNSIKSFDPHQRYGACSW</sequence>
<dbReference type="Proteomes" id="UP000024635">
    <property type="component" value="Unassembled WGS sequence"/>
</dbReference>
<protein>
    <submittedName>
        <fullName evidence="1">Uncharacterized protein</fullName>
    </submittedName>
</protein>
<dbReference type="EMBL" id="JARK01001344">
    <property type="protein sequence ID" value="EYC28160.1"/>
    <property type="molecule type" value="Genomic_DNA"/>
</dbReference>
<name>A0A016VL68_9BILA</name>
<evidence type="ECO:0000313" key="1">
    <source>
        <dbReference type="EMBL" id="EYC28160.1"/>
    </source>
</evidence>
<evidence type="ECO:0000313" key="2">
    <source>
        <dbReference type="Proteomes" id="UP000024635"/>
    </source>
</evidence>
<comment type="caution">
    <text evidence="1">The sequence shown here is derived from an EMBL/GenBank/DDBJ whole genome shotgun (WGS) entry which is preliminary data.</text>
</comment>
<keyword evidence="2" id="KW-1185">Reference proteome</keyword>